<dbReference type="GO" id="GO:0004386">
    <property type="term" value="F:helicase activity"/>
    <property type="evidence" value="ECO:0007669"/>
    <property type="project" value="UniProtKB-KW"/>
</dbReference>
<organism evidence="19 20">
    <name type="scientific">Anaeromyxobacter paludicola</name>
    <dbReference type="NCBI Taxonomy" id="2918171"/>
    <lineage>
        <taxon>Bacteria</taxon>
        <taxon>Pseudomonadati</taxon>
        <taxon>Myxococcota</taxon>
        <taxon>Myxococcia</taxon>
        <taxon>Myxococcales</taxon>
        <taxon>Cystobacterineae</taxon>
        <taxon>Anaeromyxobacteraceae</taxon>
        <taxon>Anaeromyxobacter</taxon>
    </lineage>
</organism>
<accession>A0ABM7X9T2</accession>
<dbReference type="SUPFAM" id="SSF52540">
    <property type="entry name" value="P-loop containing nucleoside triphosphate hydrolases"/>
    <property type="match status" value="1"/>
</dbReference>
<dbReference type="Proteomes" id="UP001162734">
    <property type="component" value="Chromosome"/>
</dbReference>
<gene>
    <name evidence="19" type="ORF">AMPC_17050</name>
</gene>
<keyword evidence="10" id="KW-0413">Isomerase</keyword>
<sequence length="1123" mass="122260">MSRKLPPDHEARRRIVEERARNVLVGAGAGTGKTTTIVERLAGMVAPADDGPALPLERIAAITFTRKAAGELRLRLREEILTRLATADLSATRRERLSRAAAAFDTAAVGTIHSFADRLLRLRPVEARLSPSYSLVEDGDALVEETCRVLLHAAQARTLAQELAGHEALCDAARAEEAQESIRAALDAGLPVDSKEYEFATKNGLWALFAGFIAQRDVPPPEAPPAKFQAARIRALVEEFQEWTRGVGDGTPGGKWLRRTAKRLDKLDVGAGPATVLHELQSIERSEPEKMRKTVEFKGDPAAYRAWQAWAGDTTQHPARERPLRDDLAAPAQRWLATRLVRTFPAVIAAYEKVKARHRAVDQLDLLLRLRDLLRDDRAVRTEYQALFDHLFVDEFQDTDPLQAEIVLYLCEDGARAAAWQEVAVKPGKLTLVGDPKQSIYRFRRADIAVYDAVREQVKRGPCLEEALSANFRSEPALISFFNDRFDEVLGKAEAGEPVFDPAAGTVKNERLLAGLDGHPGPVVTVLPYQSADGKTQSDREQEGRALAAWLRSMVGEGEVEITDPSTGARRPAGYGDVAVLARSTWHLGLLFAPLDELGVPYSARGGTLFLEDPLHRQFLLALRALADRDDGVAVAALLRPPFFALDLGDLVAQRAAAPEADGDERVTRARAAQAFVSALRRERHARPAGDTARDLLERTAFGRTAALGPNGAQRLERLRELCLELERLSAEEGLDFDAATLRLREWAVEPVGFDPPRPVATEAVQVMSIHQAKGLEFPVVILWDGRDELQPKKKGTAQAWTVDREGESWALGLDGLDWEEPADAGVLEREQKYLDAERRRLVYVAATRARDRLLLPVPAASPPTRVTACLAAGEGPPEVLETFGPDAKPAWAKAAVPPTPKKQRAAMKLAREVEEAWSKAAAAAGEPRLAPAGVSAEAHAAWEPASAAEADPAAEPAPPRKYRPGRFGNVFGDTVHRAIGVALRQPALAPGAAVERARTETGLEEHLDEAADDVERALAALTAAGLRRPPGNDLRLEYPVAAAAGKKLLAGYVDLLSAADGALEVIDFKTDQPPEGDVQDSHPDYVAQVRRYGEILAQLGLSQGRTVRCGLLFTADGGLRWT</sequence>
<dbReference type="InterPro" id="IPR027417">
    <property type="entry name" value="P-loop_NTPase"/>
</dbReference>
<keyword evidence="9" id="KW-0234">DNA repair</keyword>
<keyword evidence="7 15" id="KW-0067">ATP-binding</keyword>
<keyword evidence="1" id="KW-0540">Nuclease</keyword>
<evidence type="ECO:0000256" key="11">
    <source>
        <dbReference type="ARBA" id="ARBA00034617"/>
    </source>
</evidence>
<dbReference type="Gene3D" id="3.40.50.300">
    <property type="entry name" value="P-loop containing nucleotide triphosphate hydrolases"/>
    <property type="match status" value="4"/>
</dbReference>
<evidence type="ECO:0000256" key="4">
    <source>
        <dbReference type="ARBA" id="ARBA00022801"/>
    </source>
</evidence>
<evidence type="ECO:0000256" key="16">
    <source>
        <dbReference type="SAM" id="MobiDB-lite"/>
    </source>
</evidence>
<dbReference type="PROSITE" id="PS51198">
    <property type="entry name" value="UVRD_HELICASE_ATP_BIND"/>
    <property type="match status" value="1"/>
</dbReference>
<feature type="domain" description="UvrD-like helicase C-terminal" evidence="18">
    <location>
        <begin position="497"/>
        <end position="775"/>
    </location>
</feature>
<dbReference type="Gene3D" id="3.90.320.10">
    <property type="match status" value="1"/>
</dbReference>
<dbReference type="PROSITE" id="PS51217">
    <property type="entry name" value="UVRD_HELICASE_CTER"/>
    <property type="match status" value="1"/>
</dbReference>
<feature type="binding site" evidence="15">
    <location>
        <begin position="27"/>
        <end position="34"/>
    </location>
    <ligand>
        <name>ATP</name>
        <dbReference type="ChEBI" id="CHEBI:30616"/>
    </ligand>
</feature>
<keyword evidence="8" id="KW-0238">DNA-binding</keyword>
<feature type="domain" description="UvrD-like helicase ATP-binding" evidence="17">
    <location>
        <begin position="6"/>
        <end position="475"/>
    </location>
</feature>
<dbReference type="PANTHER" id="PTHR11070:SF2">
    <property type="entry name" value="ATP-DEPENDENT DNA HELICASE SRS2"/>
    <property type="match status" value="1"/>
</dbReference>
<proteinExistence type="predicted"/>
<dbReference type="PANTHER" id="PTHR11070">
    <property type="entry name" value="UVRD / RECB / PCRA DNA HELICASE FAMILY MEMBER"/>
    <property type="match status" value="1"/>
</dbReference>
<evidence type="ECO:0000259" key="17">
    <source>
        <dbReference type="PROSITE" id="PS51198"/>
    </source>
</evidence>
<comment type="catalytic activity">
    <reaction evidence="14">
        <text>ATP + H2O = ADP + phosphate + H(+)</text>
        <dbReference type="Rhea" id="RHEA:13065"/>
        <dbReference type="ChEBI" id="CHEBI:15377"/>
        <dbReference type="ChEBI" id="CHEBI:15378"/>
        <dbReference type="ChEBI" id="CHEBI:30616"/>
        <dbReference type="ChEBI" id="CHEBI:43474"/>
        <dbReference type="ChEBI" id="CHEBI:456216"/>
        <dbReference type="EC" id="5.6.2.4"/>
    </reaction>
</comment>
<dbReference type="Pfam" id="PF12705">
    <property type="entry name" value="PDDEXK_1"/>
    <property type="match status" value="1"/>
</dbReference>
<evidence type="ECO:0000256" key="8">
    <source>
        <dbReference type="ARBA" id="ARBA00023125"/>
    </source>
</evidence>
<dbReference type="InterPro" id="IPR038726">
    <property type="entry name" value="PDDEXK_AddAB-type"/>
</dbReference>
<evidence type="ECO:0000313" key="19">
    <source>
        <dbReference type="EMBL" id="BDG08592.1"/>
    </source>
</evidence>
<evidence type="ECO:0000256" key="7">
    <source>
        <dbReference type="ARBA" id="ARBA00022840"/>
    </source>
</evidence>
<keyword evidence="6" id="KW-0269">Exonuclease</keyword>
<evidence type="ECO:0000256" key="13">
    <source>
        <dbReference type="ARBA" id="ARBA00034923"/>
    </source>
</evidence>
<protein>
    <recommendedName>
        <fullName evidence="12">DNA 3'-5' helicase</fullName>
        <ecNumber evidence="12">5.6.2.4</ecNumber>
    </recommendedName>
    <alternativeName>
        <fullName evidence="13">DNA 3'-5' helicase II</fullName>
    </alternativeName>
</protein>
<dbReference type="InterPro" id="IPR011604">
    <property type="entry name" value="PDDEXK-like_dom_sf"/>
</dbReference>
<evidence type="ECO:0000256" key="2">
    <source>
        <dbReference type="ARBA" id="ARBA00022741"/>
    </source>
</evidence>
<dbReference type="InterPro" id="IPR014017">
    <property type="entry name" value="DNA_helicase_UvrD-like_C"/>
</dbReference>
<evidence type="ECO:0000259" key="18">
    <source>
        <dbReference type="PROSITE" id="PS51217"/>
    </source>
</evidence>
<feature type="region of interest" description="Disordered" evidence="16">
    <location>
        <begin position="936"/>
        <end position="962"/>
    </location>
</feature>
<keyword evidence="3" id="KW-0227">DNA damage</keyword>
<evidence type="ECO:0000256" key="12">
    <source>
        <dbReference type="ARBA" id="ARBA00034808"/>
    </source>
</evidence>
<reference evidence="20" key="1">
    <citation type="journal article" date="2022" name="Int. J. Syst. Evol. Microbiol.">
        <title>Anaeromyxobacter oryzae sp. nov., Anaeromyxobacter diazotrophicus sp. nov. and Anaeromyxobacter paludicola sp. nov., isolated from paddy soils.</title>
        <authorList>
            <person name="Itoh H."/>
            <person name="Xu Z."/>
            <person name="Mise K."/>
            <person name="Masuda Y."/>
            <person name="Ushijima N."/>
            <person name="Hayakawa C."/>
            <person name="Shiratori Y."/>
            <person name="Senoo K."/>
        </authorList>
    </citation>
    <scope>NUCLEOTIDE SEQUENCE [LARGE SCALE GENOMIC DNA]</scope>
    <source>
        <strain evidence="20">Red630</strain>
    </source>
</reference>
<evidence type="ECO:0000256" key="15">
    <source>
        <dbReference type="PROSITE-ProRule" id="PRU00560"/>
    </source>
</evidence>
<keyword evidence="5 15" id="KW-0347">Helicase</keyword>
<evidence type="ECO:0000313" key="20">
    <source>
        <dbReference type="Proteomes" id="UP001162734"/>
    </source>
</evidence>
<evidence type="ECO:0000256" key="6">
    <source>
        <dbReference type="ARBA" id="ARBA00022839"/>
    </source>
</evidence>
<feature type="compositionally biased region" description="Low complexity" evidence="16">
    <location>
        <begin position="936"/>
        <end position="955"/>
    </location>
</feature>
<dbReference type="EC" id="5.6.2.4" evidence="12"/>
<evidence type="ECO:0000256" key="10">
    <source>
        <dbReference type="ARBA" id="ARBA00023235"/>
    </source>
</evidence>
<keyword evidence="2 15" id="KW-0547">Nucleotide-binding</keyword>
<comment type="catalytic activity">
    <reaction evidence="11">
        <text>Couples ATP hydrolysis with the unwinding of duplex DNA by translocating in the 3'-5' direction.</text>
        <dbReference type="EC" id="5.6.2.4"/>
    </reaction>
</comment>
<dbReference type="InterPro" id="IPR000212">
    <property type="entry name" value="DNA_helicase_UvrD/REP"/>
</dbReference>
<evidence type="ECO:0000256" key="5">
    <source>
        <dbReference type="ARBA" id="ARBA00022806"/>
    </source>
</evidence>
<dbReference type="EMBL" id="AP025592">
    <property type="protein sequence ID" value="BDG08592.1"/>
    <property type="molecule type" value="Genomic_DNA"/>
</dbReference>
<keyword evidence="4 15" id="KW-0378">Hydrolase</keyword>
<dbReference type="Pfam" id="PF00580">
    <property type="entry name" value="UvrD-helicase"/>
    <property type="match status" value="1"/>
</dbReference>
<name>A0ABM7X9T2_9BACT</name>
<dbReference type="InterPro" id="IPR014016">
    <property type="entry name" value="UvrD-like_ATP-bd"/>
</dbReference>
<evidence type="ECO:0000256" key="9">
    <source>
        <dbReference type="ARBA" id="ARBA00023204"/>
    </source>
</evidence>
<evidence type="ECO:0000256" key="3">
    <source>
        <dbReference type="ARBA" id="ARBA00022763"/>
    </source>
</evidence>
<dbReference type="RefSeq" id="WP_248345770.1">
    <property type="nucleotide sequence ID" value="NZ_AP025592.1"/>
</dbReference>
<evidence type="ECO:0000256" key="1">
    <source>
        <dbReference type="ARBA" id="ARBA00022722"/>
    </source>
</evidence>
<keyword evidence="20" id="KW-1185">Reference proteome</keyword>
<dbReference type="Pfam" id="PF13361">
    <property type="entry name" value="UvrD_C"/>
    <property type="match status" value="1"/>
</dbReference>
<evidence type="ECO:0000256" key="14">
    <source>
        <dbReference type="ARBA" id="ARBA00048988"/>
    </source>
</evidence>